<accession>A0AAD1H616</accession>
<reference evidence="3 4" key="1">
    <citation type="submission" date="2019-12" db="EMBL/GenBank/DDBJ databases">
        <title>Complete genome sequence of Mycolicibacterium xenopi str. JCM15661T.</title>
        <authorList>
            <person name="Yoshida M."/>
            <person name="Fukano H."/>
            <person name="Asakura T."/>
            <person name="Hoshino Y."/>
        </authorList>
    </citation>
    <scope>NUCLEOTIDE SEQUENCE [LARGE SCALE GENOMIC DNA]</scope>
    <source>
        <strain evidence="3 4">JCM 15661T</strain>
    </source>
</reference>
<sequence>MDDAAGAKAGADPPLTVELLADLQAGLLDDDAAARLRKRIRADPQAQRALRALNEVRRDLATLGADPASAPDIPPGVVARITAALRSATVPAGRAHPAHAVAPQPRAARIIATAAGVGAAVAAIGLGTAALLRSPRPRPARRPPSSTSPCHGPARRFRWRLPRSSNCSTAHPTTARWVIPSAAPRA</sequence>
<proteinExistence type="predicted"/>
<protein>
    <recommendedName>
        <fullName evidence="5">Anti-sigma-M factor RsmA</fullName>
    </recommendedName>
</protein>
<name>A0AAD1H616_MYCXE</name>
<evidence type="ECO:0000313" key="4">
    <source>
        <dbReference type="Proteomes" id="UP000464624"/>
    </source>
</evidence>
<organism evidence="3 4">
    <name type="scientific">Mycobacterium xenopi</name>
    <dbReference type="NCBI Taxonomy" id="1789"/>
    <lineage>
        <taxon>Bacteria</taxon>
        <taxon>Bacillati</taxon>
        <taxon>Actinomycetota</taxon>
        <taxon>Actinomycetes</taxon>
        <taxon>Mycobacteriales</taxon>
        <taxon>Mycobacteriaceae</taxon>
        <taxon>Mycobacterium</taxon>
    </lineage>
</organism>
<evidence type="ECO:0008006" key="5">
    <source>
        <dbReference type="Google" id="ProtNLM"/>
    </source>
</evidence>
<evidence type="ECO:0000256" key="1">
    <source>
        <dbReference type="SAM" id="MobiDB-lite"/>
    </source>
</evidence>
<dbReference type="Proteomes" id="UP000464624">
    <property type="component" value="Chromosome"/>
</dbReference>
<gene>
    <name evidence="3" type="ORF">MYXE_48870</name>
</gene>
<keyword evidence="2" id="KW-0812">Transmembrane</keyword>
<feature type="region of interest" description="Disordered" evidence="1">
    <location>
        <begin position="134"/>
        <end position="156"/>
    </location>
</feature>
<dbReference type="EMBL" id="AP022314">
    <property type="protein sequence ID" value="BBU25097.1"/>
    <property type="molecule type" value="Genomic_DNA"/>
</dbReference>
<feature type="transmembrane region" description="Helical" evidence="2">
    <location>
        <begin position="110"/>
        <end position="132"/>
    </location>
</feature>
<dbReference type="AlphaFoldDB" id="A0AAD1H616"/>
<dbReference type="KEGG" id="mxe:MYXE_48870"/>
<keyword evidence="2" id="KW-1133">Transmembrane helix</keyword>
<evidence type="ECO:0000256" key="2">
    <source>
        <dbReference type="SAM" id="Phobius"/>
    </source>
</evidence>
<evidence type="ECO:0000313" key="3">
    <source>
        <dbReference type="EMBL" id="BBU25097.1"/>
    </source>
</evidence>
<keyword evidence="2" id="KW-0472">Membrane</keyword>